<dbReference type="EMBL" id="JAVDWH010000001">
    <property type="protein sequence ID" value="MDR7086907.1"/>
    <property type="molecule type" value="Genomic_DNA"/>
</dbReference>
<accession>A0ABU1UNZ4</accession>
<sequence length="142" mass="15348">MTIRTQRVILAILAATGAFTGPWAAFAPQSFYDNFPGFGRHWVNVDGPYNEHLVRDVGATYLALMVLALLAAVSMERIAVLVAAATTLTFGVLHFSYHVHHLDVYDSVDSILNMTALGGSILLAALLLIPPRETSATRVPNV</sequence>
<comment type="caution">
    <text evidence="2">The sequence shown here is derived from an EMBL/GenBank/DDBJ whole genome shotgun (WGS) entry which is preliminary data.</text>
</comment>
<evidence type="ECO:0000313" key="3">
    <source>
        <dbReference type="Proteomes" id="UP001257739"/>
    </source>
</evidence>
<reference evidence="2 3" key="1">
    <citation type="submission" date="2023-07" db="EMBL/GenBank/DDBJ databases">
        <title>Sorghum-associated microbial communities from plants grown in Nebraska, USA.</title>
        <authorList>
            <person name="Schachtman D."/>
        </authorList>
    </citation>
    <scope>NUCLEOTIDE SEQUENCE [LARGE SCALE GENOMIC DNA]</scope>
    <source>
        <strain evidence="2 3">BE248</strain>
    </source>
</reference>
<dbReference type="Proteomes" id="UP001257739">
    <property type="component" value="Unassembled WGS sequence"/>
</dbReference>
<keyword evidence="1" id="KW-0812">Transmembrane</keyword>
<protein>
    <submittedName>
        <fullName evidence="2">Uncharacterized membrane protein YgdD (TMEM256/DUF423 family)</fullName>
    </submittedName>
</protein>
<name>A0ABU1UNZ4_9ACTN</name>
<keyword evidence="1" id="KW-1133">Transmembrane helix</keyword>
<keyword evidence="1" id="KW-0472">Membrane</keyword>
<feature type="transmembrane region" description="Helical" evidence="1">
    <location>
        <begin position="78"/>
        <end position="99"/>
    </location>
</feature>
<feature type="transmembrane region" description="Helical" evidence="1">
    <location>
        <begin position="111"/>
        <end position="129"/>
    </location>
</feature>
<dbReference type="RefSeq" id="WP_309969642.1">
    <property type="nucleotide sequence ID" value="NZ_JAVDWH010000001.1"/>
</dbReference>
<keyword evidence="3" id="KW-1185">Reference proteome</keyword>
<proteinExistence type="predicted"/>
<feature type="transmembrane region" description="Helical" evidence="1">
    <location>
        <begin position="53"/>
        <end position="71"/>
    </location>
</feature>
<organism evidence="2 3">
    <name type="scientific">Aeromicrobium panaciterrae</name>
    <dbReference type="NCBI Taxonomy" id="363861"/>
    <lineage>
        <taxon>Bacteria</taxon>
        <taxon>Bacillati</taxon>
        <taxon>Actinomycetota</taxon>
        <taxon>Actinomycetes</taxon>
        <taxon>Propionibacteriales</taxon>
        <taxon>Nocardioidaceae</taxon>
        <taxon>Aeromicrobium</taxon>
    </lineage>
</organism>
<evidence type="ECO:0000256" key="1">
    <source>
        <dbReference type="SAM" id="Phobius"/>
    </source>
</evidence>
<evidence type="ECO:0000313" key="2">
    <source>
        <dbReference type="EMBL" id="MDR7086907.1"/>
    </source>
</evidence>
<gene>
    <name evidence="2" type="ORF">J2X11_001746</name>
</gene>